<dbReference type="PROSITE" id="PS50271">
    <property type="entry name" value="ZF_UBP"/>
    <property type="match status" value="1"/>
</dbReference>
<dbReference type="Gene3D" id="3.30.40.10">
    <property type="entry name" value="Zinc/RING finger domain, C3HC4 (zinc finger)"/>
    <property type="match status" value="1"/>
</dbReference>
<name>A0ABY7SX01_9RHOB</name>
<dbReference type="EMBL" id="CP067134">
    <property type="protein sequence ID" value="WCR11540.1"/>
    <property type="molecule type" value="Genomic_DNA"/>
</dbReference>
<reference evidence="3 4" key="1">
    <citation type="submission" date="2021-01" db="EMBL/GenBank/DDBJ databases">
        <title>Biogeographic distribution of Paracoccus.</title>
        <authorList>
            <person name="Hollensteiner J."/>
            <person name="Leineberger J."/>
            <person name="Brinkhoff T."/>
            <person name="Daniel R."/>
        </authorList>
    </citation>
    <scope>NUCLEOTIDE SEQUENCE [LARGE SCALE GENOMIC DNA]</scope>
    <source>
        <strain evidence="3 4">LMG25392</strain>
    </source>
</reference>
<evidence type="ECO:0000313" key="4">
    <source>
        <dbReference type="Proteomes" id="UP001218412"/>
    </source>
</evidence>
<dbReference type="RefSeq" id="WP_272859647.1">
    <property type="nucleotide sequence ID" value="NZ_CP067134.1"/>
</dbReference>
<protein>
    <submittedName>
        <fullName evidence="3">UBP-type zinc finger domain-containing protein</fullName>
    </submittedName>
</protein>
<evidence type="ECO:0000256" key="1">
    <source>
        <dbReference type="SAM" id="MobiDB-lite"/>
    </source>
</evidence>
<evidence type="ECO:0000259" key="2">
    <source>
        <dbReference type="PROSITE" id="PS50271"/>
    </source>
</evidence>
<dbReference type="InterPro" id="IPR001607">
    <property type="entry name" value="Znf_UBP"/>
</dbReference>
<evidence type="ECO:0000313" key="3">
    <source>
        <dbReference type="EMBL" id="WCR11540.1"/>
    </source>
</evidence>
<dbReference type="Proteomes" id="UP001218412">
    <property type="component" value="Chromosome"/>
</dbReference>
<accession>A0ABY7SX01</accession>
<feature type="region of interest" description="Disordered" evidence="1">
    <location>
        <begin position="1"/>
        <end position="21"/>
    </location>
</feature>
<sequence>MTCTHKNMMTIPRPSEGDKEGAVCPECVETGSSWVHLRICRTCGHVGCCDSSPNRHARKHWETSQHPIISSMEPREIWSYCFIDDELVK</sequence>
<gene>
    <name evidence="3" type="ORF">JHW45_03880</name>
</gene>
<organism evidence="3 4">
    <name type="scientific">Paracoccus stylophorae</name>
    <dbReference type="NCBI Taxonomy" id="659350"/>
    <lineage>
        <taxon>Bacteria</taxon>
        <taxon>Pseudomonadati</taxon>
        <taxon>Pseudomonadota</taxon>
        <taxon>Alphaproteobacteria</taxon>
        <taxon>Rhodobacterales</taxon>
        <taxon>Paracoccaceae</taxon>
        <taxon>Paracoccus</taxon>
    </lineage>
</organism>
<proteinExistence type="predicted"/>
<dbReference type="SUPFAM" id="SSF57850">
    <property type="entry name" value="RING/U-box"/>
    <property type="match status" value="1"/>
</dbReference>
<dbReference type="InterPro" id="IPR013083">
    <property type="entry name" value="Znf_RING/FYVE/PHD"/>
</dbReference>
<dbReference type="Pfam" id="PF02148">
    <property type="entry name" value="zf-UBP"/>
    <property type="match status" value="1"/>
</dbReference>
<feature type="domain" description="UBP-type" evidence="2">
    <location>
        <begin position="1"/>
        <end position="89"/>
    </location>
</feature>
<keyword evidence="4" id="KW-1185">Reference proteome</keyword>